<evidence type="ECO:0000259" key="4">
    <source>
        <dbReference type="Pfam" id="PF07992"/>
    </source>
</evidence>
<protein>
    <submittedName>
        <fullName evidence="5">FAD-dependent oxidoreductase</fullName>
    </submittedName>
</protein>
<dbReference type="PANTHER" id="PTHR48105">
    <property type="entry name" value="THIOREDOXIN REDUCTASE 1-RELATED-RELATED"/>
    <property type="match status" value="1"/>
</dbReference>
<comment type="catalytic activity">
    <reaction evidence="3">
        <text>[thioredoxin]-dithiol + NADP(+) = [thioredoxin]-disulfide + NADPH + H(+)</text>
        <dbReference type="Rhea" id="RHEA:20345"/>
        <dbReference type="Rhea" id="RHEA-COMP:10698"/>
        <dbReference type="Rhea" id="RHEA-COMP:10700"/>
        <dbReference type="ChEBI" id="CHEBI:15378"/>
        <dbReference type="ChEBI" id="CHEBI:29950"/>
        <dbReference type="ChEBI" id="CHEBI:50058"/>
        <dbReference type="ChEBI" id="CHEBI:57783"/>
        <dbReference type="ChEBI" id="CHEBI:58349"/>
        <dbReference type="EC" id="1.8.1.9"/>
    </reaction>
</comment>
<dbReference type="EMBL" id="WWEQ01000053">
    <property type="protein sequence ID" value="MYM20443.1"/>
    <property type="molecule type" value="Genomic_DNA"/>
</dbReference>
<sequence>MTDASVAPALNPDLPAIICVSTANADVLRTQLGRYAAEYTVRVEAGPEAAGRCAQALTDAGAPIALVIIDTDLAPADFKEALHGFRTRVPNARRLAVTAWGHYLEHAPLLRHKVAMGVFDTHLLLPRGTRDEEFHSVVVDLLNDWAATTAPAQVETVQIVAPAGDATARQLSEYLFRTGSPHGVHSPDSEVGRALLADYAGARDQWPLVSAMGRPLGPCPDVQAMAREIYGRPNPADLAALSDVLDAIVVGAGPAGLAASVYASSEGLSTVALEAEAIGGQAGTSSMIRNYLGFPHGISGMRLAFRARTQATRFGTRFFSGWSVTGVVPGRGDEPHEVVTEGGSLRARSVIVATGVAYRRLGVDALEALVGRGVNYGAAMGQAREMSGRDVVVVGGGNSAGQAAVHLSRFARSVTIVIRRPALSETMSAYLIAEIEANPRITVRGSTRVADGGAEEGELAWLALEDTASGQRERISAQGLFLLLGAEPHCEWLPAAVARDGRGFVLTGRDVPPEHWSVGLPPADLETSVPGIYAAGDARAGSMKRVASATGEGAAVVSLVHERIARLVPAAQAR</sequence>
<dbReference type="InterPro" id="IPR036188">
    <property type="entry name" value="FAD/NAD-bd_sf"/>
</dbReference>
<evidence type="ECO:0000256" key="1">
    <source>
        <dbReference type="ARBA" id="ARBA00022630"/>
    </source>
</evidence>
<reference evidence="5 6" key="1">
    <citation type="submission" date="2020-01" db="EMBL/GenBank/DDBJ databases">
        <authorList>
            <person name="Deng T."/>
        </authorList>
    </citation>
    <scope>NUCLEOTIDE SEQUENCE [LARGE SCALE GENOMIC DNA]</scope>
    <source>
        <strain evidence="5 6">5221</strain>
    </source>
</reference>
<dbReference type="AlphaFoldDB" id="A0A6N9H8U7"/>
<name>A0A6N9H8U7_9MICO</name>
<dbReference type="PRINTS" id="PR00368">
    <property type="entry name" value="FADPNR"/>
</dbReference>
<accession>A0A6N9H8U7</accession>
<feature type="domain" description="FAD/NAD(P)-binding" evidence="4">
    <location>
        <begin position="246"/>
        <end position="553"/>
    </location>
</feature>
<comment type="caution">
    <text evidence="5">The sequence shown here is derived from an EMBL/GenBank/DDBJ whole genome shotgun (WGS) entry which is preliminary data.</text>
</comment>
<evidence type="ECO:0000313" key="5">
    <source>
        <dbReference type="EMBL" id="MYM20443.1"/>
    </source>
</evidence>
<dbReference type="InterPro" id="IPR023753">
    <property type="entry name" value="FAD/NAD-binding_dom"/>
</dbReference>
<evidence type="ECO:0000256" key="3">
    <source>
        <dbReference type="ARBA" id="ARBA00048132"/>
    </source>
</evidence>
<proteinExistence type="predicted"/>
<dbReference type="PRINTS" id="PR00469">
    <property type="entry name" value="PNDRDTASEII"/>
</dbReference>
<dbReference type="RefSeq" id="WP_160953860.1">
    <property type="nucleotide sequence ID" value="NZ_WWEQ01000053.1"/>
</dbReference>
<organism evidence="5 6">
    <name type="scientific">Brevibacterium rongguiense</name>
    <dbReference type="NCBI Taxonomy" id="2695267"/>
    <lineage>
        <taxon>Bacteria</taxon>
        <taxon>Bacillati</taxon>
        <taxon>Actinomycetota</taxon>
        <taxon>Actinomycetes</taxon>
        <taxon>Micrococcales</taxon>
        <taxon>Brevibacteriaceae</taxon>
        <taxon>Brevibacterium</taxon>
    </lineage>
</organism>
<evidence type="ECO:0000256" key="2">
    <source>
        <dbReference type="ARBA" id="ARBA00023002"/>
    </source>
</evidence>
<dbReference type="Gene3D" id="3.50.50.60">
    <property type="entry name" value="FAD/NAD(P)-binding domain"/>
    <property type="match status" value="2"/>
</dbReference>
<dbReference type="GO" id="GO:0004791">
    <property type="term" value="F:thioredoxin-disulfide reductase (NADPH) activity"/>
    <property type="evidence" value="ECO:0007669"/>
    <property type="project" value="UniProtKB-EC"/>
</dbReference>
<evidence type="ECO:0000313" key="6">
    <source>
        <dbReference type="Proteomes" id="UP000469215"/>
    </source>
</evidence>
<dbReference type="Pfam" id="PF07992">
    <property type="entry name" value="Pyr_redox_2"/>
    <property type="match status" value="1"/>
</dbReference>
<dbReference type="Proteomes" id="UP000469215">
    <property type="component" value="Unassembled WGS sequence"/>
</dbReference>
<gene>
    <name evidence="5" type="ORF">GSY69_10830</name>
</gene>
<keyword evidence="1" id="KW-0285">Flavoprotein</keyword>
<dbReference type="SUPFAM" id="SSF51905">
    <property type="entry name" value="FAD/NAD(P)-binding domain"/>
    <property type="match status" value="1"/>
</dbReference>
<keyword evidence="6" id="KW-1185">Reference proteome</keyword>
<dbReference type="InterPro" id="IPR050097">
    <property type="entry name" value="Ferredoxin-NADP_redctase_2"/>
</dbReference>
<keyword evidence="2" id="KW-0560">Oxidoreductase</keyword>